<evidence type="ECO:0000256" key="1">
    <source>
        <dbReference type="SAM" id="MobiDB-lite"/>
    </source>
</evidence>
<accession>A0A502EBJ5</accession>
<proteinExistence type="predicted"/>
<feature type="region of interest" description="Disordered" evidence="1">
    <location>
        <begin position="1"/>
        <end position="35"/>
    </location>
</feature>
<dbReference type="Proteomes" id="UP000320095">
    <property type="component" value="Unassembled WGS sequence"/>
</dbReference>
<comment type="caution">
    <text evidence="2">The sequence shown here is derived from an EMBL/GenBank/DDBJ whole genome shotgun (WGS) entry which is preliminary data.</text>
</comment>
<sequence>MHNPGTASGYLQRRERHWGQGRAPGTLSGHGTNGRIRFTLGNRNPCWTGPIRPSLRSLTQATRMQIEIYPGWPLRYAHVIVAGLRTTRWTRIRQNDHAIASN</sequence>
<gene>
    <name evidence="2" type="ORF">EAH80_09585</name>
</gene>
<organism evidence="2 3">
    <name type="scientific">Mycolicibacterium hodleri</name>
    <dbReference type="NCBI Taxonomy" id="49897"/>
    <lineage>
        <taxon>Bacteria</taxon>
        <taxon>Bacillati</taxon>
        <taxon>Actinomycetota</taxon>
        <taxon>Actinomycetes</taxon>
        <taxon>Mycobacteriales</taxon>
        <taxon>Mycobacteriaceae</taxon>
        <taxon>Mycolicibacterium</taxon>
    </lineage>
</organism>
<evidence type="ECO:0000313" key="3">
    <source>
        <dbReference type="Proteomes" id="UP000320095"/>
    </source>
</evidence>
<reference evidence="2 3" key="1">
    <citation type="journal article" date="2019" name="Environ. Microbiol.">
        <title>Species interactions and distinct microbial communities in high Arctic permafrost affected cryosols are associated with the CH4 and CO2 gas fluxes.</title>
        <authorList>
            <person name="Altshuler I."/>
            <person name="Hamel J."/>
            <person name="Turney S."/>
            <person name="Magnuson E."/>
            <person name="Levesque R."/>
            <person name="Greer C."/>
            <person name="Whyte L.G."/>
        </authorList>
    </citation>
    <scope>NUCLEOTIDE SEQUENCE [LARGE SCALE GENOMIC DNA]</scope>
    <source>
        <strain evidence="2 3">S5.20</strain>
    </source>
</reference>
<evidence type="ECO:0000313" key="2">
    <source>
        <dbReference type="EMBL" id="TPG35033.1"/>
    </source>
</evidence>
<protein>
    <submittedName>
        <fullName evidence="2">Uncharacterized protein</fullName>
    </submittedName>
</protein>
<dbReference type="AlphaFoldDB" id="A0A502EBJ5"/>
<dbReference type="EMBL" id="RCZG01000003">
    <property type="protein sequence ID" value="TPG35033.1"/>
    <property type="molecule type" value="Genomic_DNA"/>
</dbReference>
<keyword evidence="3" id="KW-1185">Reference proteome</keyword>
<name>A0A502EBJ5_9MYCO</name>